<dbReference type="Proteomes" id="UP001164539">
    <property type="component" value="Chromosome 8"/>
</dbReference>
<name>A0ACC1XKU0_MELAZ</name>
<comment type="caution">
    <text evidence="1">The sequence shown here is derived from an EMBL/GenBank/DDBJ whole genome shotgun (WGS) entry which is preliminary data.</text>
</comment>
<protein>
    <submittedName>
        <fullName evidence="1">Transducin/WD40 repeat-like superfamily protein</fullName>
    </submittedName>
</protein>
<accession>A0ACC1XKU0</accession>
<dbReference type="EMBL" id="CM051401">
    <property type="protein sequence ID" value="KAJ4712000.1"/>
    <property type="molecule type" value="Genomic_DNA"/>
</dbReference>
<evidence type="ECO:0000313" key="1">
    <source>
        <dbReference type="EMBL" id="KAJ4712000.1"/>
    </source>
</evidence>
<keyword evidence="2" id="KW-1185">Reference proteome</keyword>
<proteinExistence type="predicted"/>
<organism evidence="1 2">
    <name type="scientific">Melia azedarach</name>
    <name type="common">Chinaberry tree</name>
    <dbReference type="NCBI Taxonomy" id="155640"/>
    <lineage>
        <taxon>Eukaryota</taxon>
        <taxon>Viridiplantae</taxon>
        <taxon>Streptophyta</taxon>
        <taxon>Embryophyta</taxon>
        <taxon>Tracheophyta</taxon>
        <taxon>Spermatophyta</taxon>
        <taxon>Magnoliopsida</taxon>
        <taxon>eudicotyledons</taxon>
        <taxon>Gunneridae</taxon>
        <taxon>Pentapetalae</taxon>
        <taxon>rosids</taxon>
        <taxon>malvids</taxon>
        <taxon>Sapindales</taxon>
        <taxon>Meliaceae</taxon>
        <taxon>Melia</taxon>
    </lineage>
</organism>
<reference evidence="1 2" key="1">
    <citation type="journal article" date="2023" name="Science">
        <title>Complex scaffold remodeling in plant triterpene biosynthesis.</title>
        <authorList>
            <person name="De La Pena R."/>
            <person name="Hodgson H."/>
            <person name="Liu J.C."/>
            <person name="Stephenson M.J."/>
            <person name="Martin A.C."/>
            <person name="Owen C."/>
            <person name="Harkess A."/>
            <person name="Leebens-Mack J."/>
            <person name="Jimenez L.E."/>
            <person name="Osbourn A."/>
            <person name="Sattely E.S."/>
        </authorList>
    </citation>
    <scope>NUCLEOTIDE SEQUENCE [LARGE SCALE GENOMIC DNA]</scope>
    <source>
        <strain evidence="2">cv. JPN11</strain>
        <tissue evidence="1">Leaf</tissue>
    </source>
</reference>
<sequence length="1508" mass="165209">MKCRSVACIWSGTPPAHRVTATAALSQPPTLYTGGSDGSILWWTFSDSQPLYNLETKPIAMLCGHSAAIADLGICYPAVVSGDGKTENSSNVMDNSSLGNGALISACTDGVLCVWSRSSGHCRRRRKLPPWVGSPSIICTLPSNPRYVCVGCCFIDATQLSHHHSFDSFEGDLVSEDKEVQSRKHPKCTVVIVDTYGLTIIQTVFHGNLSIGPLKFMAVVSLGEDRQRHSALMVDTFGRLQLVPISKESHLEGEEGTGLHKSSSNLDMAIWANGVVEGGHLVSVATCGNIIALVLKDCCIFRLLGNGATIGEIAFVDNLFCLEGESTHLHATGGMFLKSGDTEKTGNASETHRTFLEKFVAWNNKGSAIIYAISYMNDNFECQPHCEIPAASYPPDVRYSIRFIQMSLYLLRIESVCFHLEEASQWRPHVTVWSLCQNHGGHGNLCQQCTRVAEGFSFVDWVNNSTLLHEIEGSYSEKINLTFWKDTISCLDHADRRQVDGGSDGLVHKRKIVSSSMVISENCYAPYAIVYGFFTGDIEVLQFDFVKGLNSPGTSSQLEVDSRISRQCFLGHTGAVLCLAAHRMVGTAKGWSFNQVLISGSMDCTIRIWDLVTGNLITVMHHHVAPVRQIILSPPRTEHPWSDCFLSVGDDFSVALASLETLRVERMFPGHPNYAAKVVWDGPRGYIACLCQEHSRSSDAIDVLFIWDVKTGARERILRGTASHSMFDHFCKGISMNSISGSVLNGNTSVSSLLLPTHEDGSFSQSRLNNDERGVAFSNSTEPNTSQAHVRKGNSGKLSPNTQFGIQRKKQPIKCSCPYPGIATLSFDLASLMFPYQAHESRRKNGDKQEIFNIKRQGTETPGPNSVPVDNGSDVHGMLSDLMEEHTPIKLLEEYILRFSLSFLHLWNVDSDLDRLLITDMKLKRPGNFIVASGLQGEKGSLTLTFPGTKASLELWKSSSEFCAMRSLTMVSLAQRMISLFPSSSAASSALAAFYTRNFAEKFPDIKPPLLQLLVGFWQDESEHVRMAARSLFHCAASRAIPTPLCSPKVAADAKHERSLSTTRDDEHDNSNIEGIAANESESDLSPETQGISQVEESKVLAWLESFEVQDWISCVGGTSQDAMTSHIIVAAALAIWYPSLVKPTLALLVVHPLMKLVMAMNEKYSSTAAELLAEGMENTWRACIGSEIPRLIGDIFFQIECVSSSSANSAGQHPAVPVSIRETLVGNLLPSLATADILGFLTVVESQIWSTASDSPVHQVSLMTVIRVVRGSPRSIAQYLDKVVNFILQTMDPGNSVIRRTCLQSSMTALKEVVRVFPMVALNDTSTKLAVGDAIGDMKNACIRVYDMQSVTKIKVLDASGPPGLPSLLAGASETVATTAISALIFSPDGEGLVAFSELGLMIRWWSLGSVWWEKLSRNLVPVQCTKLIFVPPWEGFSPKTARSSVMANIMGHDREANPQENARSLSYADSLKLLIHNLDLSYRLEWVGNRKVLLMRHGVDLGTFLL</sequence>
<gene>
    <name evidence="1" type="ORF">OWV82_014321</name>
</gene>
<evidence type="ECO:0000313" key="2">
    <source>
        <dbReference type="Proteomes" id="UP001164539"/>
    </source>
</evidence>